<feature type="domain" description="DUF2249" evidence="1">
    <location>
        <begin position="1"/>
        <end position="53"/>
    </location>
</feature>
<gene>
    <name evidence="2" type="ORF">KME65_19010</name>
</gene>
<dbReference type="AlphaFoldDB" id="A0A944QWG5"/>
<dbReference type="Proteomes" id="UP000770889">
    <property type="component" value="Unassembled WGS sequence"/>
</dbReference>
<dbReference type="Pfam" id="PF10006">
    <property type="entry name" value="DUF2249"/>
    <property type="match status" value="1"/>
</dbReference>
<accession>A0A944QWG5</accession>
<dbReference type="InterPro" id="IPR018720">
    <property type="entry name" value="DUF2249"/>
</dbReference>
<evidence type="ECO:0000313" key="2">
    <source>
        <dbReference type="EMBL" id="MBT2991054.1"/>
    </source>
</evidence>
<comment type="caution">
    <text evidence="2">The sequence shown here is derived from an EMBL/GenBank/DDBJ whole genome shotgun (WGS) entry which is preliminary data.</text>
</comment>
<evidence type="ECO:0000313" key="3">
    <source>
        <dbReference type="Proteomes" id="UP000770889"/>
    </source>
</evidence>
<reference evidence="2 3" key="1">
    <citation type="submission" date="2021-05" db="EMBL/GenBank/DDBJ databases">
        <title>Genetic and Functional Diversity in Clade A Lucinid endosymbionts from the Bahamas.</title>
        <authorList>
            <person name="Giani N.M."/>
            <person name="Engel A.S."/>
            <person name="Campbell B.J."/>
        </authorList>
    </citation>
    <scope>NUCLEOTIDE SEQUENCE [LARGE SCALE GENOMIC DNA]</scope>
    <source>
        <strain evidence="2">LUC16012Gg_MoonRockCtena</strain>
    </source>
</reference>
<name>A0A944QWG5_9GAMM</name>
<protein>
    <submittedName>
        <fullName evidence="2">DUF2249 domain-containing protein</fullName>
    </submittedName>
</protein>
<evidence type="ECO:0000259" key="1">
    <source>
        <dbReference type="Pfam" id="PF10006"/>
    </source>
</evidence>
<dbReference type="EMBL" id="JAHHGM010000026">
    <property type="protein sequence ID" value="MBT2991054.1"/>
    <property type="molecule type" value="Genomic_DNA"/>
</dbReference>
<organism evidence="2 3">
    <name type="scientific">Candidatus Thiodiazotropha taylori</name>
    <dbReference type="NCBI Taxonomy" id="2792791"/>
    <lineage>
        <taxon>Bacteria</taxon>
        <taxon>Pseudomonadati</taxon>
        <taxon>Pseudomonadota</taxon>
        <taxon>Gammaproteobacteria</taxon>
        <taxon>Chromatiales</taxon>
        <taxon>Sedimenticolaceae</taxon>
        <taxon>Candidatus Thiodiazotropha</taxon>
    </lineage>
</organism>
<proteinExistence type="predicted"/>
<sequence>MERILEALEILPSDDWLRVRHSREPYPLYSLLRDMNFTWNTRWQGGECIILIWHAGRPPPEIAGKGL</sequence>